<keyword evidence="4" id="KW-1185">Reference proteome</keyword>
<dbReference type="EMBL" id="JBIPKE010000016">
    <property type="protein sequence ID" value="MFH6983849.1"/>
    <property type="molecule type" value="Genomic_DNA"/>
</dbReference>
<dbReference type="RefSeq" id="WP_395417369.1">
    <property type="nucleotide sequence ID" value="NZ_JBIPKE010000016.1"/>
</dbReference>
<evidence type="ECO:0000313" key="3">
    <source>
        <dbReference type="EMBL" id="MFH6983849.1"/>
    </source>
</evidence>
<dbReference type="PANTHER" id="PTHR12526">
    <property type="entry name" value="GLYCOSYLTRANSFERASE"/>
    <property type="match status" value="1"/>
</dbReference>
<dbReference type="Pfam" id="PF13579">
    <property type="entry name" value="Glyco_trans_4_4"/>
    <property type="match status" value="1"/>
</dbReference>
<proteinExistence type="predicted"/>
<dbReference type="SUPFAM" id="SSF53756">
    <property type="entry name" value="UDP-Glycosyltransferase/glycogen phosphorylase"/>
    <property type="match status" value="1"/>
</dbReference>
<gene>
    <name evidence="3" type="ORF">ACHKAR_10375</name>
</gene>
<feature type="domain" description="Glycosyl transferase family 1" evidence="1">
    <location>
        <begin position="202"/>
        <end position="363"/>
    </location>
</feature>
<evidence type="ECO:0000259" key="1">
    <source>
        <dbReference type="Pfam" id="PF00534"/>
    </source>
</evidence>
<name>A0ABW7N8K2_9BACT</name>
<comment type="caution">
    <text evidence="3">The sequence shown here is derived from an EMBL/GenBank/DDBJ whole genome shotgun (WGS) entry which is preliminary data.</text>
</comment>
<dbReference type="PANTHER" id="PTHR12526:SF638">
    <property type="entry name" value="SPORE COAT PROTEIN SA"/>
    <property type="match status" value="1"/>
</dbReference>
<dbReference type="Proteomes" id="UP001610063">
    <property type="component" value="Unassembled WGS sequence"/>
</dbReference>
<dbReference type="CDD" id="cd03794">
    <property type="entry name" value="GT4_WbuB-like"/>
    <property type="match status" value="1"/>
</dbReference>
<evidence type="ECO:0000313" key="4">
    <source>
        <dbReference type="Proteomes" id="UP001610063"/>
    </source>
</evidence>
<accession>A0ABW7N8K2</accession>
<dbReference type="Gene3D" id="3.40.50.2000">
    <property type="entry name" value="Glycogen Phosphorylase B"/>
    <property type="match status" value="2"/>
</dbReference>
<organism evidence="3 4">
    <name type="scientific">Marinoscillum luteum</name>
    <dbReference type="NCBI Taxonomy" id="861051"/>
    <lineage>
        <taxon>Bacteria</taxon>
        <taxon>Pseudomonadati</taxon>
        <taxon>Bacteroidota</taxon>
        <taxon>Cytophagia</taxon>
        <taxon>Cytophagales</taxon>
        <taxon>Reichenbachiellaceae</taxon>
        <taxon>Marinoscillum</taxon>
    </lineage>
</organism>
<evidence type="ECO:0000259" key="2">
    <source>
        <dbReference type="Pfam" id="PF13579"/>
    </source>
</evidence>
<feature type="domain" description="Glycosyltransferase subfamily 4-like N-terminal" evidence="2">
    <location>
        <begin position="19"/>
        <end position="186"/>
    </location>
</feature>
<dbReference type="InterPro" id="IPR028098">
    <property type="entry name" value="Glyco_trans_4-like_N"/>
</dbReference>
<sequence>MKILYIHQYFKTPAEGGCVRPYHLAKGLVDQGHEVTMVTTHDVLSGLHQIDGLQVHYLQVPYANRFGFMRRIWSYLRYVVLAKRKIASLKTKFDLAYVMTTPLTTGLIALHLKERYNLPYYFEVGDLWPEAPIKMGAIRNGLLKNLLYRFEKKCYFEAQKVIALSPAIRNYIEANSPETKVHVVPNFADVSFFEAHHKIQRFSAENPLKVGYIGTFGAANHLDYLLDAARVCQEQKLPVVFNLMGDGAHLKKIKSLSRQLDNLILHPFGSADAVKHLLESQDAVYVSFKNLEILNTGSPNKFFDGLAAGKLIMINFGGWIRQIVEEQKCGFYHDPLDPTELARKLSVFLKEPEMLYQYQKNARALAEKYYSKELQVQKLGKILTNQKHLSVSDSEVYILTA</sequence>
<dbReference type="InterPro" id="IPR001296">
    <property type="entry name" value="Glyco_trans_1"/>
</dbReference>
<reference evidence="3 4" key="1">
    <citation type="journal article" date="2013" name="Int. J. Syst. Evol. Microbiol.">
        <title>Marinoscillum luteum sp. nov., isolated from marine sediment.</title>
        <authorList>
            <person name="Cha I.T."/>
            <person name="Park S.J."/>
            <person name="Kim S.J."/>
            <person name="Kim J.G."/>
            <person name="Jung M.Y."/>
            <person name="Shin K.S."/>
            <person name="Kwon K.K."/>
            <person name="Yang S.H."/>
            <person name="Seo Y.S."/>
            <person name="Rhee S.K."/>
        </authorList>
    </citation>
    <scope>NUCLEOTIDE SEQUENCE [LARGE SCALE GENOMIC DNA]</scope>
    <source>
        <strain evidence="3 4">KCTC 23939</strain>
    </source>
</reference>
<dbReference type="Pfam" id="PF00534">
    <property type="entry name" value="Glycos_transf_1"/>
    <property type="match status" value="1"/>
</dbReference>
<protein>
    <submittedName>
        <fullName evidence="3">Glycosyltransferase family 4 protein</fullName>
    </submittedName>
</protein>